<dbReference type="GO" id="GO:0004792">
    <property type="term" value="F:thiosulfate-cyanide sulfurtransferase activity"/>
    <property type="evidence" value="ECO:0007669"/>
    <property type="project" value="InterPro"/>
</dbReference>
<dbReference type="Pfam" id="PF00581">
    <property type="entry name" value="Rhodanese"/>
    <property type="match status" value="2"/>
</dbReference>
<dbReference type="CDD" id="cd01449">
    <property type="entry name" value="TST_Repeat_2"/>
    <property type="match status" value="1"/>
</dbReference>
<keyword evidence="2 4" id="KW-0808">Transferase</keyword>
<dbReference type="SMART" id="SM00450">
    <property type="entry name" value="RHOD"/>
    <property type="match status" value="2"/>
</dbReference>
<evidence type="ECO:0000256" key="1">
    <source>
        <dbReference type="ARBA" id="ARBA00022737"/>
    </source>
</evidence>
<gene>
    <name evidence="4" type="ORF">HALLA_05340</name>
</gene>
<reference evidence="4 5" key="1">
    <citation type="submission" date="2014-01" db="EMBL/GenBank/DDBJ databases">
        <authorList>
            <consortium name="DOE Joint Genome Institute"/>
            <person name="Anderson I."/>
            <person name="Huntemann M."/>
            <person name="Han J."/>
            <person name="Chen A."/>
            <person name="Kyrpides N."/>
            <person name="Mavromatis K."/>
            <person name="Markowitz V."/>
            <person name="Palaniappan K."/>
            <person name="Ivanova N."/>
            <person name="Schaumberg A."/>
            <person name="Pati A."/>
            <person name="Liolios K."/>
            <person name="Nordberg H.P."/>
            <person name="Cantor M.N."/>
            <person name="Hua S.X."/>
            <person name="Woyke T."/>
        </authorList>
    </citation>
    <scope>NUCLEOTIDE SEQUENCE [LARGE SCALE GENOMIC DNA]</scope>
    <source>
        <strain evidence="4 5">XH-48</strain>
    </source>
</reference>
<dbReference type="PANTHER" id="PTHR43855">
    <property type="entry name" value="THIOSULFATE SULFURTRANSFERASE"/>
    <property type="match status" value="1"/>
</dbReference>
<evidence type="ECO:0000313" key="5">
    <source>
        <dbReference type="Proteomes" id="UP000019024"/>
    </source>
</evidence>
<evidence type="ECO:0000259" key="3">
    <source>
        <dbReference type="PROSITE" id="PS50206"/>
    </source>
</evidence>
<protein>
    <recommendedName>
        <fullName evidence="2">Sulfurtransferase</fullName>
    </recommendedName>
</protein>
<evidence type="ECO:0000256" key="2">
    <source>
        <dbReference type="RuleBase" id="RU000507"/>
    </source>
</evidence>
<dbReference type="HOGENOM" id="CLU_031618_1_3_2"/>
<dbReference type="InterPro" id="IPR036873">
    <property type="entry name" value="Rhodanese-like_dom_sf"/>
</dbReference>
<accession>W0JMK3</accession>
<dbReference type="eggNOG" id="arCOG02019">
    <property type="taxonomic scope" value="Archaea"/>
</dbReference>
<proteinExistence type="predicted"/>
<organism evidence="4 5">
    <name type="scientific">Halostagnicola larsenii XH-48</name>
    <dbReference type="NCBI Taxonomy" id="797299"/>
    <lineage>
        <taxon>Archaea</taxon>
        <taxon>Methanobacteriati</taxon>
        <taxon>Methanobacteriota</taxon>
        <taxon>Stenosarchaea group</taxon>
        <taxon>Halobacteria</taxon>
        <taxon>Halobacteriales</taxon>
        <taxon>Natrialbaceae</taxon>
        <taxon>Halostagnicola</taxon>
    </lineage>
</organism>
<sequence length="297" mass="33618">MCVRFLRVGMATDYANDVLVTADWVEDRLDQFESDDSDLRLVEVDVDTEAYDEAHAPGAIGFNWETQLQDQTRRDILEKEDFEDLLGSHGISEDSTVVLYGDNSNWFAAYTYWQFKYYGHDEVYLLDGGREYWLENDYPTTDEEPDFPAVEYDAAGPRESIRAYREDVENAIERGVPLVDVRSPEEFRGDILAPPGLQETAQRGGHVPGAQNISWAAVTDDDGLFKSQEELEELYAEKGIDGDETTVAYCRIGERSSVAWFALHELLGYEDAVNYDGSWTEWGNLVNAPVETGEADN</sequence>
<dbReference type="CDD" id="cd01448">
    <property type="entry name" value="TST_Repeat_1"/>
    <property type="match status" value="1"/>
</dbReference>
<dbReference type="EMBL" id="CP007055">
    <property type="protein sequence ID" value="AHF98389.1"/>
    <property type="molecule type" value="Genomic_DNA"/>
</dbReference>
<dbReference type="PATRIC" id="fig|797299.3.peg.132"/>
<dbReference type="STRING" id="797299.HALLA_05340"/>
<evidence type="ECO:0000313" key="4">
    <source>
        <dbReference type="EMBL" id="AHF98389.1"/>
    </source>
</evidence>
<dbReference type="PROSITE" id="PS00683">
    <property type="entry name" value="RHODANESE_2"/>
    <property type="match status" value="1"/>
</dbReference>
<dbReference type="InterPro" id="IPR001763">
    <property type="entry name" value="Rhodanese-like_dom"/>
</dbReference>
<dbReference type="PROSITE" id="PS50206">
    <property type="entry name" value="RHODANESE_3"/>
    <property type="match status" value="2"/>
</dbReference>
<keyword evidence="1" id="KW-0677">Repeat</keyword>
<dbReference type="SUPFAM" id="SSF52821">
    <property type="entry name" value="Rhodanese/Cell cycle control phosphatase"/>
    <property type="match status" value="2"/>
</dbReference>
<dbReference type="AlphaFoldDB" id="W0JMK3"/>
<name>W0JMK3_9EURY</name>
<dbReference type="InterPro" id="IPR051126">
    <property type="entry name" value="Thiosulfate_sulfurtransferase"/>
</dbReference>
<dbReference type="PANTHER" id="PTHR43855:SF1">
    <property type="entry name" value="THIOSULFATE SULFURTRANSFERASE"/>
    <property type="match status" value="1"/>
</dbReference>
<feature type="domain" description="Rhodanese" evidence="3">
    <location>
        <begin position="172"/>
        <end position="291"/>
    </location>
</feature>
<feature type="domain" description="Rhodanese" evidence="3">
    <location>
        <begin position="35"/>
        <end position="142"/>
    </location>
</feature>
<dbReference type="Gene3D" id="3.40.250.10">
    <property type="entry name" value="Rhodanese-like domain"/>
    <property type="match status" value="2"/>
</dbReference>
<dbReference type="InterPro" id="IPR001307">
    <property type="entry name" value="Thiosulphate_STrfase_CS"/>
</dbReference>
<keyword evidence="5" id="KW-1185">Reference proteome</keyword>
<dbReference type="KEGG" id="hlr:HALLA_05340"/>
<dbReference type="Proteomes" id="UP000019024">
    <property type="component" value="Chromosome"/>
</dbReference>